<dbReference type="HOGENOM" id="CLU_1988961_0_0_0"/>
<sequence length="103" mass="11300">MTLIIASLLLGLGIVQLAFQLGNTAYRSVTWTRETRETRVRVAALERDVAVLQDAERSASDPAYLQELARCQGFVGKNETVLIAPDAARTPGETENCELVRLP</sequence>
<dbReference type="Proteomes" id="UP000007575">
    <property type="component" value="Chromosome"/>
</dbReference>
<dbReference type="PATRIC" id="fig|745776.4.peg.2732"/>
<organism evidence="1 2">
    <name type="scientific">Deinococcus gobiensis (strain DSM 21396 / JCM 16679 / CGMCC 1.7299 / I-0)</name>
    <dbReference type="NCBI Taxonomy" id="745776"/>
    <lineage>
        <taxon>Bacteria</taxon>
        <taxon>Thermotogati</taxon>
        <taxon>Deinococcota</taxon>
        <taxon>Deinococci</taxon>
        <taxon>Deinococcales</taxon>
        <taxon>Deinococcaceae</taxon>
        <taxon>Deinococcus</taxon>
    </lineage>
</organism>
<accession>H8GTV1</accession>
<dbReference type="KEGG" id="dgo:DGo_CA2664"/>
<dbReference type="EMBL" id="CP002191">
    <property type="protein sequence ID" value="AFD26591.1"/>
    <property type="molecule type" value="Genomic_DNA"/>
</dbReference>
<evidence type="ECO:0000313" key="2">
    <source>
        <dbReference type="Proteomes" id="UP000007575"/>
    </source>
</evidence>
<evidence type="ECO:0000313" key="1">
    <source>
        <dbReference type="EMBL" id="AFD26591.1"/>
    </source>
</evidence>
<protein>
    <submittedName>
        <fullName evidence="1">Septum formation initiator, FtsB-like protein</fullName>
    </submittedName>
</protein>
<dbReference type="AlphaFoldDB" id="H8GTV1"/>
<proteinExistence type="predicted"/>
<name>H8GTV1_DEIGI</name>
<gene>
    <name evidence="1" type="ordered locus">DGo_CA2664</name>
</gene>
<dbReference type="STRING" id="745776.DGo_CA2664"/>
<keyword evidence="2" id="KW-1185">Reference proteome</keyword>
<reference evidence="1 2" key="1">
    <citation type="journal article" date="2012" name="PLoS ONE">
        <title>Genome sequence and transcriptome analysis of the radioresistant bacterium Deinococcus gobiensis: insights into the extreme environmental adaptations.</title>
        <authorList>
            <person name="Yuan M."/>
            <person name="Chen M."/>
            <person name="Zhang W."/>
            <person name="Lu W."/>
            <person name="Wang J."/>
            <person name="Yang M."/>
            <person name="Zhao P."/>
            <person name="Tang R."/>
            <person name="Li X."/>
            <person name="Hao Y."/>
            <person name="Zhou Z."/>
            <person name="Zhan Y."/>
            <person name="Yu H."/>
            <person name="Teng C."/>
            <person name="Yan Y."/>
            <person name="Ping S."/>
            <person name="Wang Y."/>
            <person name="Lin M."/>
        </authorList>
    </citation>
    <scope>NUCLEOTIDE SEQUENCE [LARGE SCALE GENOMIC DNA]</scope>
    <source>
        <strain evidence="1 2">I-0</strain>
    </source>
</reference>